<evidence type="ECO:0000256" key="1">
    <source>
        <dbReference type="ARBA" id="ARBA00011063"/>
    </source>
</evidence>
<dbReference type="InterPro" id="IPR050438">
    <property type="entry name" value="LMW_PTPase"/>
</dbReference>
<dbReference type="EMBL" id="CP046441">
    <property type="protein sequence ID" value="QGT82475.1"/>
    <property type="molecule type" value="Genomic_DNA"/>
</dbReference>
<dbReference type="Proteomes" id="UP000423413">
    <property type="component" value="Chromosome"/>
</dbReference>
<dbReference type="EC" id="3.1.3.48" evidence="2"/>
<sequence>MFSSVLVLCVGNVCRSPMAVAMMRQRLGSTTVCVDSAGIAALSGSPIDPSARAVLDAHCVPLQPHAARQVNHELLHQAELILVMERRHMPDLLRFAPAVRGRTFSIGQWQGPLDPDVADPYRRPLSAFEQTYAQLSRCIDDWLPHFQSEETR</sequence>
<gene>
    <name evidence="8" type="ORF">GMO17_15485</name>
</gene>
<evidence type="ECO:0000313" key="8">
    <source>
        <dbReference type="EMBL" id="QGT82475.1"/>
    </source>
</evidence>
<dbReference type="SUPFAM" id="SSF52788">
    <property type="entry name" value="Phosphotyrosine protein phosphatases I"/>
    <property type="match status" value="1"/>
</dbReference>
<name>A0AAE6QKD2_9PSED</name>
<evidence type="ECO:0000313" key="9">
    <source>
        <dbReference type="Proteomes" id="UP000423413"/>
    </source>
</evidence>
<dbReference type="InterPro" id="IPR017867">
    <property type="entry name" value="Tyr_phospatase_low_mol_wt"/>
</dbReference>
<keyword evidence="3" id="KW-0378">Hydrolase</keyword>
<dbReference type="InterPro" id="IPR036196">
    <property type="entry name" value="Ptyr_pPase_sf"/>
</dbReference>
<evidence type="ECO:0000256" key="5">
    <source>
        <dbReference type="ARBA" id="ARBA00051722"/>
    </source>
</evidence>
<feature type="domain" description="Phosphotyrosine protein phosphatase I" evidence="7">
    <location>
        <begin position="3"/>
        <end position="145"/>
    </location>
</feature>
<dbReference type="GO" id="GO:0004725">
    <property type="term" value="F:protein tyrosine phosphatase activity"/>
    <property type="evidence" value="ECO:0007669"/>
    <property type="project" value="UniProtKB-EC"/>
</dbReference>
<dbReference type="InterPro" id="IPR023485">
    <property type="entry name" value="Ptyr_pPase"/>
</dbReference>
<dbReference type="PANTHER" id="PTHR11717">
    <property type="entry name" value="LOW MOLECULAR WEIGHT PROTEIN TYROSINE PHOSPHATASE"/>
    <property type="match status" value="1"/>
</dbReference>
<dbReference type="RefSeq" id="WP_122355999.1">
    <property type="nucleotide sequence ID" value="NZ_CP046441.1"/>
</dbReference>
<dbReference type="SMART" id="SM00226">
    <property type="entry name" value="LMWPc"/>
    <property type="match status" value="1"/>
</dbReference>
<feature type="active site" description="Proton donor" evidence="6">
    <location>
        <position position="119"/>
    </location>
</feature>
<dbReference type="Gene3D" id="3.40.50.2300">
    <property type="match status" value="1"/>
</dbReference>
<dbReference type="PRINTS" id="PR00719">
    <property type="entry name" value="LMWPTPASE"/>
</dbReference>
<evidence type="ECO:0000256" key="2">
    <source>
        <dbReference type="ARBA" id="ARBA00013064"/>
    </source>
</evidence>
<dbReference type="Pfam" id="PF01451">
    <property type="entry name" value="LMWPc"/>
    <property type="match status" value="1"/>
</dbReference>
<evidence type="ECO:0000256" key="3">
    <source>
        <dbReference type="ARBA" id="ARBA00022801"/>
    </source>
</evidence>
<dbReference type="PANTHER" id="PTHR11717:SF31">
    <property type="entry name" value="LOW MOLECULAR WEIGHT PROTEIN-TYROSINE-PHOSPHATASE ETP-RELATED"/>
    <property type="match status" value="1"/>
</dbReference>
<evidence type="ECO:0000256" key="6">
    <source>
        <dbReference type="PIRSR" id="PIRSR617867-1"/>
    </source>
</evidence>
<dbReference type="AlphaFoldDB" id="A0AAE6QKD2"/>
<comment type="catalytic activity">
    <reaction evidence="5">
        <text>O-phospho-L-tyrosyl-[protein] + H2O = L-tyrosyl-[protein] + phosphate</text>
        <dbReference type="Rhea" id="RHEA:10684"/>
        <dbReference type="Rhea" id="RHEA-COMP:10136"/>
        <dbReference type="Rhea" id="RHEA-COMP:20101"/>
        <dbReference type="ChEBI" id="CHEBI:15377"/>
        <dbReference type="ChEBI" id="CHEBI:43474"/>
        <dbReference type="ChEBI" id="CHEBI:46858"/>
        <dbReference type="ChEBI" id="CHEBI:61978"/>
        <dbReference type="EC" id="3.1.3.48"/>
    </reaction>
</comment>
<feature type="active site" description="Nucleophile" evidence="6">
    <location>
        <position position="9"/>
    </location>
</feature>
<comment type="similarity">
    <text evidence="1">Belongs to the low molecular weight phosphotyrosine protein phosphatase family.</text>
</comment>
<protein>
    <recommendedName>
        <fullName evidence="2">protein-tyrosine-phosphatase</fullName>
        <ecNumber evidence="2">3.1.3.48</ecNumber>
    </recommendedName>
</protein>
<reference evidence="8 9" key="1">
    <citation type="submission" date="2019-11" db="EMBL/GenBank/DDBJ databases">
        <title>Complete genome sequence of Pseudomonas syringae pv. coronafaciens isolate B19001 originated in imported oat cereal.</title>
        <authorList>
            <person name="Kim S.M."/>
            <person name="Lee B.C."/>
            <person name="Seo S.J."/>
            <person name="Lee J.E."/>
            <person name="Choi N.J."/>
            <person name="Park J.H."/>
        </authorList>
    </citation>
    <scope>NUCLEOTIDE SEQUENCE [LARGE SCALE GENOMIC DNA]</scope>
    <source>
        <strain evidence="8 9">B19001</strain>
    </source>
</reference>
<keyword evidence="4" id="KW-0904">Protein phosphatase</keyword>
<organism evidence="8 9">
    <name type="scientific">Pseudomonas coronafaciens pv. coronafaciens</name>
    <dbReference type="NCBI Taxonomy" id="235275"/>
    <lineage>
        <taxon>Bacteria</taxon>
        <taxon>Pseudomonadati</taxon>
        <taxon>Pseudomonadota</taxon>
        <taxon>Gammaproteobacteria</taxon>
        <taxon>Pseudomonadales</taxon>
        <taxon>Pseudomonadaceae</taxon>
        <taxon>Pseudomonas</taxon>
        <taxon>Pseudomonas coronafaciens</taxon>
    </lineage>
</organism>
<proteinExistence type="inferred from homology"/>
<dbReference type="CDD" id="cd16343">
    <property type="entry name" value="LMWPTP"/>
    <property type="match status" value="1"/>
</dbReference>
<accession>A0AAE6QKD2</accession>
<evidence type="ECO:0000256" key="4">
    <source>
        <dbReference type="ARBA" id="ARBA00022912"/>
    </source>
</evidence>
<evidence type="ECO:0000259" key="7">
    <source>
        <dbReference type="SMART" id="SM00226"/>
    </source>
</evidence>
<feature type="active site" evidence="6">
    <location>
        <position position="15"/>
    </location>
</feature>